<evidence type="ECO:0000259" key="2">
    <source>
        <dbReference type="PROSITE" id="PS51352"/>
    </source>
</evidence>
<dbReference type="Pfam" id="PF00085">
    <property type="entry name" value="Thioredoxin"/>
    <property type="match status" value="1"/>
</dbReference>
<dbReference type="PROSITE" id="PS51352">
    <property type="entry name" value="THIOREDOXIN_2"/>
    <property type="match status" value="1"/>
</dbReference>
<organism evidence="3 4">
    <name type="scientific">Gnathostoma spinigerum</name>
    <dbReference type="NCBI Taxonomy" id="75299"/>
    <lineage>
        <taxon>Eukaryota</taxon>
        <taxon>Metazoa</taxon>
        <taxon>Ecdysozoa</taxon>
        <taxon>Nematoda</taxon>
        <taxon>Chromadorea</taxon>
        <taxon>Rhabditida</taxon>
        <taxon>Spirurina</taxon>
        <taxon>Gnathostomatomorpha</taxon>
        <taxon>Gnathostomatoidea</taxon>
        <taxon>Gnathostomatidae</taxon>
        <taxon>Gnathostoma</taxon>
    </lineage>
</organism>
<evidence type="ECO:0000256" key="1">
    <source>
        <dbReference type="SAM" id="MobiDB-lite"/>
    </source>
</evidence>
<dbReference type="Gene3D" id="3.40.30.10">
    <property type="entry name" value="Glutaredoxin"/>
    <property type="match status" value="3"/>
</dbReference>
<dbReference type="PANTHER" id="PTHR46295">
    <property type="entry name" value="ENDOPLASMIC RETICULUM RESIDENT PROTEIN 44"/>
    <property type="match status" value="1"/>
</dbReference>
<dbReference type="AlphaFoldDB" id="A0ABD6E2N0"/>
<proteinExistence type="predicted"/>
<feature type="domain" description="Thioredoxin" evidence="2">
    <location>
        <begin position="34"/>
        <end position="154"/>
    </location>
</feature>
<keyword evidence="4" id="KW-1185">Reference proteome</keyword>
<dbReference type="PANTHER" id="PTHR46295:SF1">
    <property type="entry name" value="ENDOPLASMIC RETICULUM RESIDENT PROTEIN 44"/>
    <property type="match status" value="1"/>
</dbReference>
<evidence type="ECO:0000313" key="3">
    <source>
        <dbReference type="EMBL" id="MFH4973386.1"/>
    </source>
</evidence>
<comment type="caution">
    <text evidence="3">The sequence shown here is derived from an EMBL/GenBank/DDBJ whole genome shotgun (WGS) entry which is preliminary data.</text>
</comment>
<dbReference type="InterPro" id="IPR052643">
    <property type="entry name" value="ERP44"/>
</dbReference>
<dbReference type="Proteomes" id="UP001608902">
    <property type="component" value="Unassembled WGS sequence"/>
</dbReference>
<gene>
    <name evidence="3" type="ORF">AB6A40_000095</name>
</gene>
<accession>A0ABD6E2N0</accession>
<name>A0ABD6E2N0_9BILA</name>
<dbReference type="SUPFAM" id="SSF52833">
    <property type="entry name" value="Thioredoxin-like"/>
    <property type="match status" value="3"/>
</dbReference>
<evidence type="ECO:0000313" key="4">
    <source>
        <dbReference type="Proteomes" id="UP001608902"/>
    </source>
</evidence>
<dbReference type="Pfam" id="PF13848">
    <property type="entry name" value="Thioredoxin_6"/>
    <property type="match status" value="1"/>
</dbReference>
<reference evidence="3 4" key="1">
    <citation type="submission" date="2024-08" db="EMBL/GenBank/DDBJ databases">
        <title>Gnathostoma spinigerum genome.</title>
        <authorList>
            <person name="Gonzalez-Bertolin B."/>
            <person name="Monzon S."/>
            <person name="Zaballos A."/>
            <person name="Jimenez P."/>
            <person name="Dekumyoy P."/>
            <person name="Varona S."/>
            <person name="Cuesta I."/>
            <person name="Sumanam S."/>
            <person name="Adisakwattana P."/>
            <person name="Gasser R.B."/>
            <person name="Hernandez-Gonzalez A."/>
            <person name="Young N.D."/>
            <person name="Perteguer M.J."/>
        </authorList>
    </citation>
    <scope>NUCLEOTIDE SEQUENCE [LARGE SCALE GENOMIC DNA]</scope>
    <source>
        <strain evidence="3">AL3</strain>
        <tissue evidence="3">Liver</tissue>
    </source>
</reference>
<dbReference type="InterPro" id="IPR036249">
    <property type="entry name" value="Thioredoxin-like_sf"/>
</dbReference>
<protein>
    <recommendedName>
        <fullName evidence="2">Thioredoxin domain-containing protein</fullName>
    </recommendedName>
</protein>
<dbReference type="InterPro" id="IPR013766">
    <property type="entry name" value="Thioredoxin_domain"/>
</dbReference>
<feature type="region of interest" description="Disordered" evidence="1">
    <location>
        <begin position="368"/>
        <end position="418"/>
    </location>
</feature>
<sequence>MKLGPKRIGSPSIMHKFSAFRCVMRCLKCSFFFSLLLVFIPRATSKVTSLTSSNFDEFNDYELVFVNFFADWCRFSQQLMPTFREASEKFEDRPPKTVLFGTVDSDQQADLATRFHVTKYPTMKLFRYGEMMKKEYRGQRSVDALTGFITKQLEDPLTFFSSEEELKQKMNNEKRNVIAYFQDHHGPTFMNYRKVASLLRDDCSFWVGNGTEMKNLNERLHFRDGKMDSQIEYNGGLANYQYLKDWLTDKCIPLVRELTFENAEELTEEGLPFFILFRAPEHKEVERIFTEQVAKELADQKHSVNCLVADGKKFRHPLLHLGKTESDLPILAIDSFRHMYIFPNIKDISVPGKLRQFVNDLHSGKLHREFHHGPDPVDQATTSDSQLPTVKSTDPPPSVFKDLKPSHTRYNFPHRDEL</sequence>
<dbReference type="EMBL" id="JBGFUD010000020">
    <property type="protein sequence ID" value="MFH4973386.1"/>
    <property type="molecule type" value="Genomic_DNA"/>
</dbReference>
<feature type="compositionally biased region" description="Polar residues" evidence="1">
    <location>
        <begin position="379"/>
        <end position="392"/>
    </location>
</feature>